<feature type="compositionally biased region" description="Basic and acidic residues" evidence="1">
    <location>
        <begin position="828"/>
        <end position="839"/>
    </location>
</feature>
<feature type="region of interest" description="Disordered" evidence="1">
    <location>
        <begin position="1458"/>
        <end position="1477"/>
    </location>
</feature>
<name>A0ABD3PI59_9STRA</name>
<feature type="compositionally biased region" description="Basic and acidic residues" evidence="1">
    <location>
        <begin position="288"/>
        <end position="298"/>
    </location>
</feature>
<sequence>MPALTDRERAKRAKMVARFNAIKHQTSMTSDSSAISGLPSVASSLPAEEREGNDSSRLDDYLSSKNESNQQANASDMQEDEPAAKHGESTPKNSPESAPYVSEPTNSAPQPKPAPFHDLSVKVSSTTTPATPSKDPSAPTPTTPRSSRSTKSRSTSIADAKKKLAAARMVSSSPSRPNRDKAVIGEIATKMSEEERTERRQDAGRKSEVESTPCVAFDNEHDRKGRGEHIAVNRQMGSESKRPSLSVNTSAIAMTRSEKIAKIRAKSPRFADRYIGRQSYAIEDGIEDTKSDGFDKRLSTASTERWSEEFTKPVRPEHTDDCSQRLNDGFDAPSMSDEFNSQRLSHGSVKSEASSKCCSIENMKRIENLQTGGKKTWHEQAKIAEKARKYRQWQQNSMPSSKVAVQNKTTEAIAKLSTDECHGKTKSMQEGKEKVNAHASMNQEMKGKDSQVSDHYPFDSATSEEAERVPPVTREAFPHYETIRTSNSQSTDTSHQTEEPICPLTPSRMASLQGKQEYHMKMMAAASAAKKGTAVLTSPPASNLTSPLKEHFEKENAVNTNPSSSMPPSLLHSVSESSSAKPKIGKSANTASLNSDASEYKVLVPSRSDAQDSQSKSIVSKFSEPLLNQLTVSTSDVQSFIPIEEGSGEGFSPKLAGEEFLTNSKDTDVYRHSDEFDKPHFQNNAEWPMDAFSASSWGGEQPSTSEDSKWDNTVPDTPNSLTKPATFEEKNGWNLHTNALTVVEWEGKNEEQVKSTNDVFSEWEAWGHAEWNYQQTNEEGRDNQVNVEARAEAEARINELEEQDYGFQLDEASCSVQYEGFGAVEHADCPSRRDSRDASPRPVSSPDVQSKCSEGTMGTATEFDPMSMFEASDSLSDGIIKNDSFPACDMEENDVSAISWASVKVLKPNDDSSNSAFASLRSGAPMDASTLFDQEKQSVDTPSGKESLGSWWQSRYASTQNKDINAAVQEALMKGPPSTEEQRSDHPTERCPSSQRCTPDFVSPPEQSELQRDAVQKDPLSARSKRYPNTTPSSPDDDDSIFGDLDDDSFGFNKRHTSSTSKNNSRRKSSLSKFGTIISNAETEDDIFAGVSVSSRQVIRPKEKTANPMKSLLDGSTTTESHSLFQKTKTSSKEPECPLPKAEEQKFKPLGLFMMDGTYGVINLKNSDDKSPTASVTSDITTSVIFGVDFGKKRSLTRRGVGHSMEKDIPEAIVEVHDMLSGETTAPLRSPTKNSADVHGEVFDNDDVENVDPHSGQGRGNSEEANDFSKDPTRIRSLMSQSTTDEATQQNNSSLLKKALLMAKNGSNLVEETASASKAKCAFNHAFSESGGMKRPAFLSNFACGLLGASSFAFCATKDTTTMTNGTNDDDIAVAVDDYPEDGSGENKGDDTVQGIATKENYTKSMKLERTESTQETRSRFDIIDAVSRSDNESHTDEGMPVATNAKSMSRFNLEVVSNSDDESHTDDGGESDDCNSEDIIEVKSTSSEEDSTTLADEQTLNTNGQTVSTYDRTISTYDKDDSLDEGETDEDERSEFTDPQDEGTEIAELVPLSDHEQSKWKDWASKDSAENCILSPRSKKTLQEEQSRAYEKLLFYAYTALTVPPPSDFGEKGDEPDPKSACIVYPPVLSPRGAELRCEAMKQLLTRLGEEGMEVLKLNRERKWQPRFLTITKEVVWFKKSDDIRYSKIDCCPQGLLWVKKFNGHSKEHSVTSVGKNGKGGIMFSGIKSVSVTTDNFTLSKKQKKGKFNDSFTFVLHSDFGGTKRDILFRCCSKEDICTLSAGFQAIIDRIKNETVVVPRKLKSQQDKLPMPMEQVISPRAVAKPFSPKTSESDDRWEV</sequence>
<feature type="compositionally biased region" description="Polar residues" evidence="1">
    <location>
        <begin position="850"/>
        <end position="859"/>
    </location>
</feature>
<feature type="compositionally biased region" description="Polar residues" evidence="1">
    <location>
        <begin position="950"/>
        <end position="963"/>
    </location>
</feature>
<feature type="region of interest" description="Disordered" evidence="1">
    <location>
        <begin position="693"/>
        <end position="716"/>
    </location>
</feature>
<feature type="region of interest" description="Disordered" evidence="1">
    <location>
        <begin position="1484"/>
        <end position="1546"/>
    </location>
</feature>
<feature type="region of interest" description="Disordered" evidence="1">
    <location>
        <begin position="443"/>
        <end position="472"/>
    </location>
</feature>
<evidence type="ECO:0000313" key="3">
    <source>
        <dbReference type="Proteomes" id="UP001516023"/>
    </source>
</evidence>
<feature type="compositionally biased region" description="Polar residues" evidence="1">
    <location>
        <begin position="536"/>
        <end position="546"/>
    </location>
</feature>
<accession>A0ABD3PI59</accession>
<feature type="compositionally biased region" description="Basic and acidic residues" evidence="1">
    <location>
        <begin position="1131"/>
        <end position="1140"/>
    </location>
</feature>
<feature type="compositionally biased region" description="Polar residues" evidence="1">
    <location>
        <begin position="122"/>
        <end position="131"/>
    </location>
</feature>
<feature type="compositionally biased region" description="Basic and acidic residues" evidence="1">
    <location>
        <begin position="1426"/>
        <end position="1438"/>
    </location>
</feature>
<organism evidence="2 3">
    <name type="scientific">Cyclotella cryptica</name>
    <dbReference type="NCBI Taxonomy" id="29204"/>
    <lineage>
        <taxon>Eukaryota</taxon>
        <taxon>Sar</taxon>
        <taxon>Stramenopiles</taxon>
        <taxon>Ochrophyta</taxon>
        <taxon>Bacillariophyta</taxon>
        <taxon>Coscinodiscophyceae</taxon>
        <taxon>Thalassiosirophycidae</taxon>
        <taxon>Stephanodiscales</taxon>
        <taxon>Stephanodiscaceae</taxon>
        <taxon>Cyclotella</taxon>
    </lineage>
</organism>
<feature type="compositionally biased region" description="Polar residues" evidence="1">
    <location>
        <begin position="693"/>
        <end position="705"/>
    </location>
</feature>
<feature type="region of interest" description="Disordered" evidence="1">
    <location>
        <begin position="484"/>
        <end position="506"/>
    </location>
</feature>
<feature type="compositionally biased region" description="Polar residues" evidence="1">
    <location>
        <begin position="587"/>
        <end position="596"/>
    </location>
</feature>
<feature type="region of interest" description="Disordered" evidence="1">
    <location>
        <begin position="1108"/>
        <end position="1140"/>
    </location>
</feature>
<protein>
    <recommendedName>
        <fullName evidence="4">PH domain-containing protein</fullName>
    </recommendedName>
</protein>
<feature type="compositionally biased region" description="Acidic residues" evidence="1">
    <location>
        <begin position="1522"/>
        <end position="1546"/>
    </location>
</feature>
<proteinExistence type="predicted"/>
<keyword evidence="3" id="KW-1185">Reference proteome</keyword>
<feature type="compositionally biased region" description="Polar residues" evidence="1">
    <location>
        <begin position="1493"/>
        <end position="1517"/>
    </location>
</feature>
<evidence type="ECO:0008006" key="4">
    <source>
        <dbReference type="Google" id="ProtNLM"/>
    </source>
</evidence>
<feature type="region of interest" description="Disordered" evidence="1">
    <location>
        <begin position="288"/>
        <end position="356"/>
    </location>
</feature>
<feature type="compositionally biased region" description="Low complexity" evidence="1">
    <location>
        <begin position="562"/>
        <end position="579"/>
    </location>
</feature>
<feature type="region of interest" description="Disordered" evidence="1">
    <location>
        <begin position="928"/>
        <end position="1071"/>
    </location>
</feature>
<dbReference type="EMBL" id="JABMIG020000172">
    <property type="protein sequence ID" value="KAL3787587.1"/>
    <property type="molecule type" value="Genomic_DNA"/>
</dbReference>
<feature type="region of interest" description="Disordered" evidence="1">
    <location>
        <begin position="22"/>
        <end position="226"/>
    </location>
</feature>
<feature type="compositionally biased region" description="Polar residues" evidence="1">
    <location>
        <begin position="23"/>
        <end position="35"/>
    </location>
</feature>
<feature type="region of interest" description="Disordered" evidence="1">
    <location>
        <begin position="536"/>
        <end position="596"/>
    </location>
</feature>
<feature type="region of interest" description="Disordered" evidence="1">
    <location>
        <begin position="828"/>
        <end position="861"/>
    </location>
</feature>
<evidence type="ECO:0000313" key="2">
    <source>
        <dbReference type="EMBL" id="KAL3787587.1"/>
    </source>
</evidence>
<feature type="compositionally biased region" description="Low complexity" evidence="1">
    <location>
        <begin position="143"/>
        <end position="156"/>
    </location>
</feature>
<feature type="compositionally biased region" description="Basic and acidic residues" evidence="1">
    <location>
        <begin position="47"/>
        <end position="62"/>
    </location>
</feature>
<gene>
    <name evidence="2" type="ORF">HJC23_000075</name>
</gene>
<feature type="compositionally biased region" description="Basic and acidic residues" evidence="1">
    <location>
        <begin position="980"/>
        <end position="989"/>
    </location>
</feature>
<feature type="compositionally biased region" description="Polar residues" evidence="1">
    <location>
        <begin position="63"/>
        <end position="76"/>
    </location>
</feature>
<feature type="region of interest" description="Disordered" evidence="1">
    <location>
        <begin position="1224"/>
        <end position="1273"/>
    </location>
</feature>
<feature type="compositionally biased region" description="Acidic residues" evidence="1">
    <location>
        <begin position="1035"/>
        <end position="1049"/>
    </location>
</feature>
<feature type="region of interest" description="Disordered" evidence="1">
    <location>
        <begin position="1426"/>
        <end position="1451"/>
    </location>
</feature>
<feature type="region of interest" description="Disordered" evidence="1">
    <location>
        <begin position="1821"/>
        <end position="1840"/>
    </location>
</feature>
<comment type="caution">
    <text evidence="2">The sequence shown here is derived from an EMBL/GenBank/DDBJ whole genome shotgun (WGS) entry which is preliminary data.</text>
</comment>
<feature type="compositionally biased region" description="Polar residues" evidence="1">
    <location>
        <begin position="484"/>
        <end position="494"/>
    </location>
</feature>
<dbReference type="Proteomes" id="UP001516023">
    <property type="component" value="Unassembled WGS sequence"/>
</dbReference>
<reference evidence="2 3" key="1">
    <citation type="journal article" date="2020" name="G3 (Bethesda)">
        <title>Improved Reference Genome for Cyclotella cryptica CCMP332, a Model for Cell Wall Morphogenesis, Salinity Adaptation, and Lipid Production in Diatoms (Bacillariophyta).</title>
        <authorList>
            <person name="Roberts W.R."/>
            <person name="Downey K.M."/>
            <person name="Ruck E.C."/>
            <person name="Traller J.C."/>
            <person name="Alverson A.J."/>
        </authorList>
    </citation>
    <scope>NUCLEOTIDE SEQUENCE [LARGE SCALE GENOMIC DNA]</scope>
    <source>
        <strain evidence="2 3">CCMP332</strain>
    </source>
</reference>
<feature type="compositionally biased region" description="Basic and acidic residues" evidence="1">
    <location>
        <begin position="305"/>
        <end position="323"/>
    </location>
</feature>
<feature type="compositionally biased region" description="Polar residues" evidence="1">
    <location>
        <begin position="1114"/>
        <end position="1129"/>
    </location>
</feature>
<evidence type="ECO:0000256" key="1">
    <source>
        <dbReference type="SAM" id="MobiDB-lite"/>
    </source>
</evidence>
<feature type="compositionally biased region" description="Basic and acidic residues" evidence="1">
    <location>
        <begin position="191"/>
        <end position="209"/>
    </location>
</feature>